<dbReference type="EMBL" id="JAPNNL010000010">
    <property type="protein sequence ID" value="MDA0632665.1"/>
    <property type="molecule type" value="Genomic_DNA"/>
</dbReference>
<keyword evidence="3" id="KW-1185">Reference proteome</keyword>
<gene>
    <name evidence="2" type="ORF">OUY22_04485</name>
</gene>
<dbReference type="PROSITE" id="PS51318">
    <property type="entry name" value="TAT"/>
    <property type="match status" value="1"/>
</dbReference>
<proteinExistence type="predicted"/>
<dbReference type="InterPro" id="IPR015168">
    <property type="entry name" value="SsuA/THI5"/>
</dbReference>
<dbReference type="Gene3D" id="3.40.190.10">
    <property type="entry name" value="Periplasmic binding protein-like II"/>
    <property type="match status" value="2"/>
</dbReference>
<reference evidence="2" key="1">
    <citation type="submission" date="2022-11" db="EMBL/GenBank/DDBJ databases">
        <title>Nonomuraea corallina sp. nov., a new species of the genus Nonomuraea isolated from sea side sediment in Thai sea.</title>
        <authorList>
            <person name="Ngamcharungchit C."/>
            <person name="Matsumoto A."/>
            <person name="Suriyachadkun C."/>
            <person name="Panbangred W."/>
            <person name="Inahashi Y."/>
            <person name="Intra B."/>
        </authorList>
    </citation>
    <scope>NUCLEOTIDE SEQUENCE</scope>
    <source>
        <strain evidence="2">MCN248</strain>
    </source>
</reference>
<dbReference type="Proteomes" id="UP001144036">
    <property type="component" value="Unassembled WGS sequence"/>
</dbReference>
<name>A0ABT4S685_9ACTN</name>
<sequence>MANPRGDALRISRLSRREVLRVGAAIGGVALLSACGSSNETSTTSAGSGNFGGQAAISGLDTIVSAAPYVIAAQEFYTQHQLSISNVHLSGGTETIRAIRGGSGFGSAATISTVLAYQGGAKDLRIVGGGFNAASVVFVGLPDTTITSPEDLKGKKIGIAGTGSPVEFFANLAITKGGLKPGADAEVVSVGDYASVWPSVEKGIVDLGALVPPTSSKLITTGAGKVAITAAELHPGWADVCVCVTEKTLNADRDGLRRWMESVRAALTLIIDDVERAASIWGPALKLDAAVAQEALGSVPKEAWKVDIDEAGVRSAAEAAVSLGLTKQSDVSGLLDTSLLESL</sequence>
<evidence type="ECO:0000313" key="2">
    <source>
        <dbReference type="EMBL" id="MDA0632665.1"/>
    </source>
</evidence>
<dbReference type="PROSITE" id="PS51257">
    <property type="entry name" value="PROKAR_LIPOPROTEIN"/>
    <property type="match status" value="1"/>
</dbReference>
<dbReference type="Pfam" id="PF09084">
    <property type="entry name" value="NMT1"/>
    <property type="match status" value="1"/>
</dbReference>
<dbReference type="SUPFAM" id="SSF53850">
    <property type="entry name" value="Periplasmic binding protein-like II"/>
    <property type="match status" value="1"/>
</dbReference>
<feature type="domain" description="SsuA/THI5-like" evidence="1">
    <location>
        <begin position="68"/>
        <end position="273"/>
    </location>
</feature>
<evidence type="ECO:0000313" key="3">
    <source>
        <dbReference type="Proteomes" id="UP001144036"/>
    </source>
</evidence>
<comment type="caution">
    <text evidence="2">The sequence shown here is derived from an EMBL/GenBank/DDBJ whole genome shotgun (WGS) entry which is preliminary data.</text>
</comment>
<dbReference type="RefSeq" id="WP_270153446.1">
    <property type="nucleotide sequence ID" value="NZ_JAPNNL010000010.1"/>
</dbReference>
<accession>A0ABT4S685</accession>
<protein>
    <submittedName>
        <fullName evidence="2">ABC transporter substrate-binding protein</fullName>
    </submittedName>
</protein>
<organism evidence="2 3">
    <name type="scientific">Nonomuraea corallina</name>
    <dbReference type="NCBI Taxonomy" id="2989783"/>
    <lineage>
        <taxon>Bacteria</taxon>
        <taxon>Bacillati</taxon>
        <taxon>Actinomycetota</taxon>
        <taxon>Actinomycetes</taxon>
        <taxon>Streptosporangiales</taxon>
        <taxon>Streptosporangiaceae</taxon>
        <taxon>Nonomuraea</taxon>
    </lineage>
</organism>
<dbReference type="InterPro" id="IPR006311">
    <property type="entry name" value="TAT_signal"/>
</dbReference>
<dbReference type="PANTHER" id="PTHR30024">
    <property type="entry name" value="ALIPHATIC SULFONATES-BINDING PROTEIN-RELATED"/>
    <property type="match status" value="1"/>
</dbReference>
<evidence type="ECO:0000259" key="1">
    <source>
        <dbReference type="Pfam" id="PF09084"/>
    </source>
</evidence>